<protein>
    <submittedName>
        <fullName evidence="1">Uncharacterized protein</fullName>
    </submittedName>
</protein>
<gene>
    <name evidence="1" type="ORF">G3570_08220</name>
</gene>
<dbReference type="Proteomes" id="UP000473278">
    <property type="component" value="Unassembled WGS sequence"/>
</dbReference>
<evidence type="ECO:0000313" key="2">
    <source>
        <dbReference type="Proteomes" id="UP000473278"/>
    </source>
</evidence>
<name>A0A6M1T3Q7_9BACT</name>
<organism evidence="1 2">
    <name type="scientific">Halalkalibaculum roseum</name>
    <dbReference type="NCBI Taxonomy" id="2709311"/>
    <lineage>
        <taxon>Bacteria</taxon>
        <taxon>Pseudomonadati</taxon>
        <taxon>Balneolota</taxon>
        <taxon>Balneolia</taxon>
        <taxon>Balneolales</taxon>
        <taxon>Balneolaceae</taxon>
        <taxon>Halalkalibaculum</taxon>
    </lineage>
</organism>
<dbReference type="RefSeq" id="WP_165141107.1">
    <property type="nucleotide sequence ID" value="NZ_JAALLT010000002.1"/>
</dbReference>
<accession>A0A6M1T3Q7</accession>
<keyword evidence="2" id="KW-1185">Reference proteome</keyword>
<comment type="caution">
    <text evidence="1">The sequence shown here is derived from an EMBL/GenBank/DDBJ whole genome shotgun (WGS) entry which is preliminary data.</text>
</comment>
<reference evidence="1 2" key="1">
    <citation type="submission" date="2020-02" db="EMBL/GenBank/DDBJ databases">
        <title>Balneolaceae bacterium YR4-1, complete genome.</title>
        <authorList>
            <person name="Li Y."/>
            <person name="Wu S."/>
        </authorList>
    </citation>
    <scope>NUCLEOTIDE SEQUENCE [LARGE SCALE GENOMIC DNA]</scope>
    <source>
        <strain evidence="1 2">YR4-1</strain>
    </source>
</reference>
<sequence length="176" mass="21422">MAASCEQKTEYQRLVEKELAKESRNDSLFLGYYFGMPRQDFFDHTWELNSRKIVMQGNRTASIRYDLDNLKYPAQMNYYPDFYEGKLYKMPVRYMYNGWAPWNRDYWADSLKKDVLSVFRERYPNRFREMNHPELDLPAYIMVDKNMRISIYEMDNKEVVVDYTDLSVLKEIKDEE</sequence>
<dbReference type="EMBL" id="JAALLT010000002">
    <property type="protein sequence ID" value="NGP76615.1"/>
    <property type="molecule type" value="Genomic_DNA"/>
</dbReference>
<proteinExistence type="predicted"/>
<evidence type="ECO:0000313" key="1">
    <source>
        <dbReference type="EMBL" id="NGP76615.1"/>
    </source>
</evidence>
<dbReference type="AlphaFoldDB" id="A0A6M1T3Q7"/>